<comment type="caution">
    <text evidence="1">The sequence shown here is derived from an EMBL/GenBank/DDBJ whole genome shotgun (WGS) entry which is preliminary data.</text>
</comment>
<keyword evidence="2" id="KW-1185">Reference proteome</keyword>
<reference evidence="2" key="1">
    <citation type="journal article" date="2019" name="Int. J. Syst. Evol. Microbiol.">
        <title>The Global Catalogue of Microorganisms (GCM) 10K type strain sequencing project: providing services to taxonomists for standard genome sequencing and annotation.</title>
        <authorList>
            <consortium name="The Broad Institute Genomics Platform"/>
            <consortium name="The Broad Institute Genome Sequencing Center for Infectious Disease"/>
            <person name="Wu L."/>
            <person name="Ma J."/>
        </authorList>
    </citation>
    <scope>NUCLEOTIDE SEQUENCE [LARGE SCALE GENOMIC DNA]</scope>
    <source>
        <strain evidence="2">JCM 31921</strain>
    </source>
</reference>
<dbReference type="RefSeq" id="WP_344824022.1">
    <property type="nucleotide sequence ID" value="NZ_BAABEZ010000018.1"/>
</dbReference>
<proteinExistence type="predicted"/>
<accession>A0ABP8MQV2</accession>
<evidence type="ECO:0008006" key="3">
    <source>
        <dbReference type="Google" id="ProtNLM"/>
    </source>
</evidence>
<evidence type="ECO:0000313" key="1">
    <source>
        <dbReference type="EMBL" id="GAA4452799.1"/>
    </source>
</evidence>
<dbReference type="Proteomes" id="UP001501410">
    <property type="component" value="Unassembled WGS sequence"/>
</dbReference>
<gene>
    <name evidence="1" type="ORF">GCM10023092_12250</name>
</gene>
<name>A0ABP8MQV2_9BACT</name>
<dbReference type="Pfam" id="PF12869">
    <property type="entry name" value="tRNA_anti-like"/>
    <property type="match status" value="1"/>
</dbReference>
<sequence length="132" mass="14181">MKKVVIALAIVLLAGVIAVLVITNRPARKVDDVTGIPVNARVLFQEFSTDETKANQTYLNKAVQVNGTISVADTNQEGVPFVVLQTDDMMSGVMCTMREKKFPGKTGDSVVLKGFCSGFVGDVKLTDCIISQ</sequence>
<protein>
    <recommendedName>
        <fullName evidence="3">tRNA_anti-like</fullName>
    </recommendedName>
</protein>
<dbReference type="InterPro" id="IPR024422">
    <property type="entry name" value="Protein_unknown_function_OB"/>
</dbReference>
<evidence type="ECO:0000313" key="2">
    <source>
        <dbReference type="Proteomes" id="UP001501410"/>
    </source>
</evidence>
<dbReference type="EMBL" id="BAABEZ010000018">
    <property type="protein sequence ID" value="GAA4452799.1"/>
    <property type="molecule type" value="Genomic_DNA"/>
</dbReference>
<organism evidence="1 2">
    <name type="scientific">Rurimicrobium arvi</name>
    <dbReference type="NCBI Taxonomy" id="2049916"/>
    <lineage>
        <taxon>Bacteria</taxon>
        <taxon>Pseudomonadati</taxon>
        <taxon>Bacteroidota</taxon>
        <taxon>Chitinophagia</taxon>
        <taxon>Chitinophagales</taxon>
        <taxon>Chitinophagaceae</taxon>
        <taxon>Rurimicrobium</taxon>
    </lineage>
</organism>